<dbReference type="CDD" id="cd00568">
    <property type="entry name" value="TPP_enzymes"/>
    <property type="match status" value="1"/>
</dbReference>
<dbReference type="SUPFAM" id="SSF52467">
    <property type="entry name" value="DHS-like NAD/FAD-binding domain"/>
    <property type="match status" value="1"/>
</dbReference>
<dbReference type="Gene3D" id="3.40.50.970">
    <property type="match status" value="2"/>
</dbReference>
<accession>A0A7D8A679</accession>
<evidence type="ECO:0000256" key="2">
    <source>
        <dbReference type="ARBA" id="ARBA00023052"/>
    </source>
</evidence>
<evidence type="ECO:0000313" key="7">
    <source>
        <dbReference type="EMBL" id="QMU95920.1"/>
    </source>
</evidence>
<dbReference type="FunFam" id="3.40.50.970:FF:000007">
    <property type="entry name" value="Acetolactate synthase"/>
    <property type="match status" value="1"/>
</dbReference>
<feature type="domain" description="Thiamine pyrophosphate enzyme central" evidence="4">
    <location>
        <begin position="189"/>
        <end position="323"/>
    </location>
</feature>
<comment type="similarity">
    <text evidence="1 3">Belongs to the TPP enzyme family.</text>
</comment>
<dbReference type="Pfam" id="PF02776">
    <property type="entry name" value="TPP_enzyme_N"/>
    <property type="match status" value="1"/>
</dbReference>
<dbReference type="InterPro" id="IPR029035">
    <property type="entry name" value="DHS-like_NAD/FAD-binding_dom"/>
</dbReference>
<sequence>MSMTVGRIIVEAIRAEGVDHVFCVPGESYLPVLDAFNDVPGITLVTTHHEEGAGFMADAWARTRGLPGVFMVTRGPGVTHAAIALHAARQDSTPLVLLVGQVPKEDEGRESFQEMDLLALGDLIGKGAVKITEGDRAAEQIQRAFYLARAGRPGPVVVSLPEDVGYDTTETVEVARQRVPRPAASDSDVAEAVDLLRSADAPAFVIGGGCGDERMREDLIALAEASGAVVYCGWRRFDAFPNGHAQFAGNLPWLPEELLAPLRRADLVIGIGTRMGDFSSLGYTVPGAGQRFVQIDLSAESMSPVRNPDLPIVGDAGDTVARLLAALRDAPLASEVLDGRRQSARRAHLAYVASTEPESATGDDFDIPRAIAELRKELSGDAVITSDAGAFASYLNRYYRWERPKTFLGTTSGSMGYAVPSAIGAKFADPARRVLAVAGDGGFAMTMSEVHTAVRLGLDRLVFLVFDNATYGTIRAHQTRVFPGREIGVDQASMDLIAVAEGMGAAAHRVRTNEEFLPALRSALAAGRPAVIQVHTSPSQIGAWS</sequence>
<dbReference type="Proteomes" id="UP000515708">
    <property type="component" value="Chromosome"/>
</dbReference>
<dbReference type="InterPro" id="IPR011766">
    <property type="entry name" value="TPP_enzyme_TPP-bd"/>
</dbReference>
<reference evidence="7 8" key="1">
    <citation type="journal article" date="2020" name="Front. Microbiol.">
        <title>Design of Bacterial Strain-Specific qPCR Assays Using NGS Data and Publicly Available Resources and Its Application to Track Biocontrol Strains.</title>
        <authorList>
            <person name="Hernandez I."/>
            <person name="Sant C."/>
            <person name="Martinez R."/>
            <person name="Fernandez C."/>
        </authorList>
    </citation>
    <scope>NUCLEOTIDE SEQUENCE [LARGE SCALE GENOMIC DNA]</scope>
    <source>
        <strain evidence="7 8">B24</strain>
    </source>
</reference>
<feature type="domain" description="Thiamine pyrophosphate enzyme TPP-binding" evidence="5">
    <location>
        <begin position="387"/>
        <end position="534"/>
    </location>
</feature>
<dbReference type="InterPro" id="IPR045229">
    <property type="entry name" value="TPP_enz"/>
</dbReference>
<dbReference type="SUPFAM" id="SSF52518">
    <property type="entry name" value="Thiamin diphosphate-binding fold (THDP-binding)"/>
    <property type="match status" value="2"/>
</dbReference>
<dbReference type="GO" id="GO:0003984">
    <property type="term" value="F:acetolactate synthase activity"/>
    <property type="evidence" value="ECO:0007669"/>
    <property type="project" value="TreeGrafter"/>
</dbReference>
<organism evidence="7 8">
    <name type="scientific">Microbacterium esteraromaticum</name>
    <dbReference type="NCBI Taxonomy" id="57043"/>
    <lineage>
        <taxon>Bacteria</taxon>
        <taxon>Bacillati</taxon>
        <taxon>Actinomycetota</taxon>
        <taxon>Actinomycetes</taxon>
        <taxon>Micrococcales</taxon>
        <taxon>Microbacteriaceae</taxon>
        <taxon>Microbacterium</taxon>
    </lineage>
</organism>
<dbReference type="PANTHER" id="PTHR18968:SF120">
    <property type="entry name" value="ACETOLACTATE SYNTHASE LARGE SUBUNIT"/>
    <property type="match status" value="1"/>
</dbReference>
<dbReference type="GO" id="GO:0009097">
    <property type="term" value="P:isoleucine biosynthetic process"/>
    <property type="evidence" value="ECO:0007669"/>
    <property type="project" value="TreeGrafter"/>
</dbReference>
<dbReference type="GO" id="GO:0030976">
    <property type="term" value="F:thiamine pyrophosphate binding"/>
    <property type="evidence" value="ECO:0007669"/>
    <property type="project" value="InterPro"/>
</dbReference>
<evidence type="ECO:0000259" key="6">
    <source>
        <dbReference type="Pfam" id="PF02776"/>
    </source>
</evidence>
<dbReference type="AlphaFoldDB" id="A0A7D8A679"/>
<dbReference type="InterPro" id="IPR012001">
    <property type="entry name" value="Thiamin_PyroP_enz_TPP-bd_dom"/>
</dbReference>
<evidence type="ECO:0000313" key="8">
    <source>
        <dbReference type="Proteomes" id="UP000515708"/>
    </source>
</evidence>
<dbReference type="GO" id="GO:0005948">
    <property type="term" value="C:acetolactate synthase complex"/>
    <property type="evidence" value="ECO:0007669"/>
    <property type="project" value="TreeGrafter"/>
</dbReference>
<evidence type="ECO:0000259" key="4">
    <source>
        <dbReference type="Pfam" id="PF00205"/>
    </source>
</evidence>
<evidence type="ECO:0000256" key="1">
    <source>
        <dbReference type="ARBA" id="ARBA00007812"/>
    </source>
</evidence>
<protein>
    <submittedName>
        <fullName evidence="7">Acetolactate synthase</fullName>
    </submittedName>
</protein>
<dbReference type="GO" id="GO:0050660">
    <property type="term" value="F:flavin adenine dinucleotide binding"/>
    <property type="evidence" value="ECO:0007669"/>
    <property type="project" value="TreeGrafter"/>
</dbReference>
<dbReference type="InterPro" id="IPR000399">
    <property type="entry name" value="TPP-bd_CS"/>
</dbReference>
<dbReference type="GO" id="GO:0009099">
    <property type="term" value="P:L-valine biosynthetic process"/>
    <property type="evidence" value="ECO:0007669"/>
    <property type="project" value="TreeGrafter"/>
</dbReference>
<dbReference type="InterPro" id="IPR029061">
    <property type="entry name" value="THDP-binding"/>
</dbReference>
<dbReference type="EMBL" id="CP043732">
    <property type="protein sequence ID" value="QMU95920.1"/>
    <property type="molecule type" value="Genomic_DNA"/>
</dbReference>
<dbReference type="Pfam" id="PF00205">
    <property type="entry name" value="TPP_enzyme_M"/>
    <property type="match status" value="1"/>
</dbReference>
<dbReference type="CDD" id="cd07035">
    <property type="entry name" value="TPP_PYR_POX_like"/>
    <property type="match status" value="1"/>
</dbReference>
<evidence type="ECO:0000256" key="3">
    <source>
        <dbReference type="RuleBase" id="RU362132"/>
    </source>
</evidence>
<gene>
    <name evidence="7" type="ORF">FVO59_00935</name>
</gene>
<dbReference type="RefSeq" id="WP_182253751.1">
    <property type="nucleotide sequence ID" value="NZ_CP043732.1"/>
</dbReference>
<dbReference type="InterPro" id="IPR012000">
    <property type="entry name" value="Thiamin_PyroP_enz_cen_dom"/>
</dbReference>
<dbReference type="PANTHER" id="PTHR18968">
    <property type="entry name" value="THIAMINE PYROPHOSPHATE ENZYMES"/>
    <property type="match status" value="1"/>
</dbReference>
<dbReference type="GO" id="GO:0000287">
    <property type="term" value="F:magnesium ion binding"/>
    <property type="evidence" value="ECO:0007669"/>
    <property type="project" value="InterPro"/>
</dbReference>
<proteinExistence type="inferred from homology"/>
<keyword evidence="2 3" id="KW-0786">Thiamine pyrophosphate</keyword>
<dbReference type="Pfam" id="PF02775">
    <property type="entry name" value="TPP_enzyme_C"/>
    <property type="match status" value="1"/>
</dbReference>
<feature type="domain" description="Thiamine pyrophosphate enzyme N-terminal TPP-binding" evidence="6">
    <location>
        <begin position="3"/>
        <end position="119"/>
    </location>
</feature>
<name>A0A7D8A679_9MICO</name>
<evidence type="ECO:0000259" key="5">
    <source>
        <dbReference type="Pfam" id="PF02775"/>
    </source>
</evidence>
<dbReference type="Gene3D" id="3.40.50.1220">
    <property type="entry name" value="TPP-binding domain"/>
    <property type="match status" value="1"/>
</dbReference>
<dbReference type="PROSITE" id="PS00187">
    <property type="entry name" value="TPP_ENZYMES"/>
    <property type="match status" value="1"/>
</dbReference>